<dbReference type="STRING" id="7574.A0A1S3JME3"/>
<dbReference type="RefSeq" id="XP_013411542.1">
    <property type="nucleotide sequence ID" value="XM_013556088.1"/>
</dbReference>
<accession>A0A1S3JME3</accession>
<feature type="region of interest" description="Disordered" evidence="1">
    <location>
        <begin position="1206"/>
        <end position="1232"/>
    </location>
</feature>
<dbReference type="Proteomes" id="UP000085678">
    <property type="component" value="Unplaced"/>
</dbReference>
<organism evidence="2 3">
    <name type="scientific">Lingula anatina</name>
    <name type="common">Brachiopod</name>
    <name type="synonym">Lingula unguis</name>
    <dbReference type="NCBI Taxonomy" id="7574"/>
    <lineage>
        <taxon>Eukaryota</taxon>
        <taxon>Metazoa</taxon>
        <taxon>Spiralia</taxon>
        <taxon>Lophotrochozoa</taxon>
        <taxon>Brachiopoda</taxon>
        <taxon>Linguliformea</taxon>
        <taxon>Lingulata</taxon>
        <taxon>Lingulida</taxon>
        <taxon>Linguloidea</taxon>
        <taxon>Lingulidae</taxon>
        <taxon>Lingula</taxon>
    </lineage>
</organism>
<feature type="compositionally biased region" description="Polar residues" evidence="1">
    <location>
        <begin position="188"/>
        <end position="198"/>
    </location>
</feature>
<dbReference type="KEGG" id="lak:106174506"/>
<feature type="region of interest" description="Disordered" evidence="1">
    <location>
        <begin position="566"/>
        <end position="644"/>
    </location>
</feature>
<proteinExistence type="predicted"/>
<feature type="compositionally biased region" description="Basic and acidic residues" evidence="1">
    <location>
        <begin position="171"/>
        <end position="183"/>
    </location>
</feature>
<gene>
    <name evidence="3" type="primary">LOC106174506</name>
</gene>
<feature type="compositionally biased region" description="Basic and acidic residues" evidence="1">
    <location>
        <begin position="579"/>
        <end position="644"/>
    </location>
</feature>
<dbReference type="OrthoDB" id="6344460at2759"/>
<dbReference type="InParanoid" id="A0A1S3JME3"/>
<feature type="compositionally biased region" description="Basic residues" evidence="1">
    <location>
        <begin position="719"/>
        <end position="730"/>
    </location>
</feature>
<protein>
    <submittedName>
        <fullName evidence="3">Trichohyalin-like isoform X1</fullName>
    </submittedName>
</protein>
<feature type="region of interest" description="Disordered" evidence="1">
    <location>
        <begin position="1"/>
        <end position="71"/>
    </location>
</feature>
<feature type="compositionally biased region" description="Low complexity" evidence="1">
    <location>
        <begin position="973"/>
        <end position="985"/>
    </location>
</feature>
<feature type="region of interest" description="Disordered" evidence="1">
    <location>
        <begin position="87"/>
        <end position="116"/>
    </location>
</feature>
<feature type="compositionally biased region" description="Basic residues" evidence="1">
    <location>
        <begin position="750"/>
        <end position="759"/>
    </location>
</feature>
<dbReference type="GeneID" id="106174506"/>
<feature type="region of interest" description="Disordered" evidence="1">
    <location>
        <begin position="128"/>
        <end position="205"/>
    </location>
</feature>
<feature type="region of interest" description="Disordered" evidence="1">
    <location>
        <begin position="969"/>
        <end position="1012"/>
    </location>
</feature>
<feature type="compositionally biased region" description="Acidic residues" evidence="1">
    <location>
        <begin position="762"/>
        <end position="780"/>
    </location>
</feature>
<reference evidence="3" key="1">
    <citation type="submission" date="2025-08" db="UniProtKB">
        <authorList>
            <consortium name="RefSeq"/>
        </authorList>
    </citation>
    <scope>IDENTIFICATION</scope>
    <source>
        <tissue evidence="3">Gonads</tissue>
    </source>
</reference>
<evidence type="ECO:0000313" key="2">
    <source>
        <dbReference type="Proteomes" id="UP000085678"/>
    </source>
</evidence>
<feature type="compositionally biased region" description="Basic and acidic residues" evidence="1">
    <location>
        <begin position="662"/>
        <end position="699"/>
    </location>
</feature>
<feature type="compositionally biased region" description="Low complexity" evidence="1">
    <location>
        <begin position="1"/>
        <end position="23"/>
    </location>
</feature>
<evidence type="ECO:0000256" key="1">
    <source>
        <dbReference type="SAM" id="MobiDB-lite"/>
    </source>
</evidence>
<keyword evidence="2" id="KW-1185">Reference proteome</keyword>
<sequence>MGSTLGSMGSTGARLGSSSDGLALGEGGGGKKFLKSNRAKDAPSSMMSKHEEKLDLGGMSDSDSDNDRNNLKNIRFDLAEMEKATEFGYETSEASDKPAKPVQSESDSEDYGKDIDFGIDRNLDEKIALNLSDDDEESTQEALHMSGRKKEPTPQKRIPSGIVPQTQPPKKTFDDDLHLDFEPATKVTLPSPSASGTSMEDERKRKAEMAALAALAAEKRAESDRQLKAEEEKLKAANEKALDELRKKLQEEEENAKLEMLEEKEERLSQLRKDIQRETEAAERDLRQTKENKLRILRDEINEEIEDEETKLMQGKLDSLAKIRREMKVETEEETKKMREEHAKELEKIKAELAEVRNKERGNIEEERKKAREEIKKEIEEYLSEEKEKLEEEKQERVDEINEQYEKEIEEMTKQLQKEHNANVQESRKKIIMKHEQDMKDLETELKTLQQNELDRKEQEVKAARERQKAVDDLERGLDDVLKEKKDEIKAEQNKVLADMKADFEKTVKKMQDEYKQKEKKEKEKVEQQLETLKKELKQKQQEELEEVREEFDDIKKTLRADLQQELDDVQKEKKKKTDLRAENEKELNKIKADFEKQSRKQKEDNEKQLKKMKAELEQQNKEWLEEQKEKAQEEQELAKKEFENELTTLKEQLAKDLEQMKKEYEETKQQLKEELKQKEDKIRKKAAEIQKQKEEKLQAEMAAEPSENELSDEEKKEKTRKKPKAAKKVKIVENGDLGSDSDRDETTPKKKSVRRRKHQSEEEEDFSLSSESEVEEEVEVTPKRSTKRTSGKTWSPGKSRPRTAWKEEISIPTADEFFDFVHSDKMKRLLRSKEFKNRMSLERNSISVAEEFFRKQRQDIRRRQAEFKAATREYERDMERFYKEGLSPAGKAALTFTKARLDKEAQDLDALTSNVSTGSRLVKEKEKKIKEWEASLLESESDSDTFQIFDHPKRPPTDHADLLLTDSDEESSGISSSDLNLDDLAAGVPSKPSYRPTSWRHKPTAGSDGADSIFGAELRRLNQKMEDVINFMKSNGYNNSGGATEGPYGPSTSERLPHTRGPYPQVSTNPDNPYNVYHTCPAYTSWPHFNSCLACFRANRAAVSGEIPPRETADEFLQKKWRKYFGDSRPPLPLPSQNNHRATTFSLDYTPASELIRQQMGSKLLNNNSSVFPPHRPVQEQLAESKAWLREYELKHPLRAASVATSTHAPLTSGAPMAPLSTTTPGLSSPHATSASLAAAAAAAGRFKFELDDANSLRVRHY</sequence>
<feature type="region of interest" description="Disordered" evidence="1">
    <location>
        <begin position="450"/>
        <end position="470"/>
    </location>
</feature>
<name>A0A1S3JME3_LINAN</name>
<dbReference type="AlphaFoldDB" id="A0A1S3JME3"/>
<feature type="region of interest" description="Disordered" evidence="1">
    <location>
        <begin position="662"/>
        <end position="807"/>
    </location>
</feature>
<feature type="compositionally biased region" description="Basic and acidic residues" evidence="1">
    <location>
        <begin position="453"/>
        <end position="470"/>
    </location>
</feature>
<evidence type="ECO:0000313" key="3">
    <source>
        <dbReference type="RefSeq" id="XP_013411542.1"/>
    </source>
</evidence>